<organism evidence="5 6">
    <name type="scientific">Acetobacter garciniae</name>
    <dbReference type="NCBI Taxonomy" id="2817435"/>
    <lineage>
        <taxon>Bacteria</taxon>
        <taxon>Pseudomonadati</taxon>
        <taxon>Pseudomonadota</taxon>
        <taxon>Alphaproteobacteria</taxon>
        <taxon>Acetobacterales</taxon>
        <taxon>Acetobacteraceae</taxon>
        <taxon>Acetobacter</taxon>
    </lineage>
</organism>
<keyword evidence="2" id="KW-0808">Transferase</keyword>
<reference evidence="5" key="1">
    <citation type="submission" date="2021-03" db="EMBL/GenBank/DDBJ databases">
        <title>The complete genome sequence of Acetobacter sp. TBRC 12339.</title>
        <authorList>
            <person name="Charoenyingcharoen P."/>
            <person name="Yukphan P."/>
        </authorList>
    </citation>
    <scope>NUCLEOTIDE SEQUENCE</scope>
    <source>
        <strain evidence="5">TBRC 12339</strain>
    </source>
</reference>
<evidence type="ECO:0000259" key="4">
    <source>
        <dbReference type="Pfam" id="PF14393"/>
    </source>
</evidence>
<dbReference type="Gene3D" id="3.90.550.10">
    <property type="entry name" value="Spore Coat Polysaccharide Biosynthesis Protein SpsA, Chain A"/>
    <property type="match status" value="1"/>
</dbReference>
<gene>
    <name evidence="5" type="ORF">J2D77_05565</name>
</gene>
<dbReference type="RefSeq" id="WP_207845305.1">
    <property type="nucleotide sequence ID" value="NZ_JAFVMH010000002.1"/>
</dbReference>
<dbReference type="InterPro" id="IPR025536">
    <property type="entry name" value="DUF4422"/>
</dbReference>
<dbReference type="PANTHER" id="PTHR13778">
    <property type="entry name" value="GLYCOSYLTRANSFERASE 8 DOMAIN-CONTAINING PROTEIN"/>
    <property type="match status" value="1"/>
</dbReference>
<evidence type="ECO:0000256" key="1">
    <source>
        <dbReference type="ARBA" id="ARBA00022676"/>
    </source>
</evidence>
<accession>A0A939HHQ8</accession>
<dbReference type="Pfam" id="PF14393">
    <property type="entry name" value="DUF4422"/>
    <property type="match status" value="1"/>
</dbReference>
<dbReference type="InterPro" id="IPR002495">
    <property type="entry name" value="Glyco_trans_8"/>
</dbReference>
<dbReference type="GO" id="GO:0016757">
    <property type="term" value="F:glycosyltransferase activity"/>
    <property type="evidence" value="ECO:0007669"/>
    <property type="project" value="UniProtKB-KW"/>
</dbReference>
<dbReference type="EMBL" id="JAFVMH010000002">
    <property type="protein sequence ID" value="MBO1324620.1"/>
    <property type="molecule type" value="Genomic_DNA"/>
</dbReference>
<evidence type="ECO:0000256" key="2">
    <source>
        <dbReference type="ARBA" id="ARBA00022679"/>
    </source>
</evidence>
<keyword evidence="3" id="KW-0479">Metal-binding</keyword>
<feature type="domain" description="DUF4422" evidence="4">
    <location>
        <begin position="4"/>
        <end position="238"/>
    </location>
</feature>
<dbReference type="InterPro" id="IPR050748">
    <property type="entry name" value="Glycosyltrans_8_dom-fam"/>
</dbReference>
<sequence>MDIKVYVCHHKPWSTLKNEVFEPIQVGRSLAKTYLPGMIGDDTEDNISDKNKEWCELTALYWIWKNTSHDYVGLMHYRRYVSFNPDIHRDEVIHGIDPQDTKRNRWTHDGLAALFQTYSVVTSPLYNIHPPGLPHRIQSSYDHYCNEHYKKDIDTMMSIIEEQFPDYYIDSLHSIYAHQCFFGNIAIMRRDIFEDYCSFLFSVLEEVERRIDISPYDPYQKRIFGFLAERLTNVFFEHLKSRDKTLKIHHAPMVYVGEKDPVFDYASLSSRIIKKTPQENAISFGGAINIVMSFDDRYANHAQATIESLLAHTRNGNSIYFHIIHDARLSQDKIHQFKNTYQGRTNFSFYLAENTFIEKFPLNRGYISINTYYRLVMQDLFPASVSRVIYLDSDIIICDDITKLWNIDLGGKIVGGCLDEGGVLQSRRLFGNKANNTYVNAGILLFDIQKAVEKYSNLSFYYSEVFYKNQPLITLQDQDIINIAYKDDLHILPLNWNTNSRIYTANDLDHAYSPQAEQDARENPQIVHFTDSRKPWKFSCTHPLKLLYWFYREKADTGPISFYEKISKSNTTIKLRTDEKMLYINSDRINVKIPKKMAVQLLKLIKR</sequence>
<proteinExistence type="predicted"/>
<dbReference type="InterPro" id="IPR029044">
    <property type="entry name" value="Nucleotide-diphossugar_trans"/>
</dbReference>
<evidence type="ECO:0000256" key="3">
    <source>
        <dbReference type="ARBA" id="ARBA00022723"/>
    </source>
</evidence>
<dbReference type="Pfam" id="PF01501">
    <property type="entry name" value="Glyco_transf_8"/>
    <property type="match status" value="1"/>
</dbReference>
<comment type="caution">
    <text evidence="5">The sequence shown here is derived from an EMBL/GenBank/DDBJ whole genome shotgun (WGS) entry which is preliminary data.</text>
</comment>
<keyword evidence="1" id="KW-0328">Glycosyltransferase</keyword>
<dbReference type="AlphaFoldDB" id="A0A939HHQ8"/>
<evidence type="ECO:0000313" key="5">
    <source>
        <dbReference type="EMBL" id="MBO1324620.1"/>
    </source>
</evidence>
<evidence type="ECO:0000313" key="6">
    <source>
        <dbReference type="Proteomes" id="UP000664073"/>
    </source>
</evidence>
<protein>
    <submittedName>
        <fullName evidence="5">DUF4422 domain-containing protein</fullName>
    </submittedName>
</protein>
<dbReference type="PANTHER" id="PTHR13778:SF47">
    <property type="entry name" value="LIPOPOLYSACCHARIDE 1,3-GALACTOSYLTRANSFERASE"/>
    <property type="match status" value="1"/>
</dbReference>
<name>A0A939HHQ8_9PROT</name>
<dbReference type="Proteomes" id="UP000664073">
    <property type="component" value="Unassembled WGS sequence"/>
</dbReference>
<keyword evidence="6" id="KW-1185">Reference proteome</keyword>
<dbReference type="SUPFAM" id="SSF53448">
    <property type="entry name" value="Nucleotide-diphospho-sugar transferases"/>
    <property type="match status" value="1"/>
</dbReference>
<dbReference type="GO" id="GO:0046872">
    <property type="term" value="F:metal ion binding"/>
    <property type="evidence" value="ECO:0007669"/>
    <property type="project" value="UniProtKB-KW"/>
</dbReference>